<dbReference type="InterPro" id="IPR007110">
    <property type="entry name" value="Ig-like_dom"/>
</dbReference>
<dbReference type="Pfam" id="PF19030">
    <property type="entry name" value="TSP1_ADAMTS"/>
    <property type="match status" value="9"/>
</dbReference>
<keyword evidence="5" id="KW-1015">Disulfide bond</keyword>
<dbReference type="GO" id="GO:0006813">
    <property type="term" value="P:potassium ion transport"/>
    <property type="evidence" value="ECO:0007669"/>
    <property type="project" value="InterPro"/>
</dbReference>
<dbReference type="Pfam" id="PF00090">
    <property type="entry name" value="TSP_1"/>
    <property type="match status" value="1"/>
</dbReference>
<dbReference type="InterPro" id="IPR013273">
    <property type="entry name" value="ADAMTS/ADAMTS-like"/>
</dbReference>
<dbReference type="Pfam" id="PF07679">
    <property type="entry name" value="I-set"/>
    <property type="match status" value="1"/>
</dbReference>
<sequence length="1357" mass="150315">MLDLRENREASKGNGKTCLILTLAKATHKDNRGGSNETLSTWSPSGTELEDEDDEEVQKRAKAQGWSSWTEWSTCSRSCDGGVAYQLRRCHAPHGCKGDAVRYKICNMQPCPEQQDFRAHQCSAYDDVPYDGALLKWTPHYDYSEPCALTCRGRPQHLLEDMPDSAGASESFPISDDEPSVIVQLSNRVQDGTRCRPGSLDMCIQGKCQRVGCDLKIGSTKKIDVCGVCGGDGTSCTQPLYQWEIAPMSLCSVTCGGGYKMAMPTCRNRVTGVDVEESLCNASSRPEPTVVQCNTHLCPPKWVTDDWRSCSKPCGGGIRERVVVCAEESNGAKNKVPDEACRGVRPKNQEACNVQECPKWVVGEWSGCSVSCGSGIQVRSVECMDTNGHYSAQCDPSSKPLTGQPCTTGIICNAGSAGSQSASGSSAGIVAIPPSSSSSSDFEGSTAAGDGDYAGQGSLNERLMKEKAAMHTMERDPTLMTYNDQPYYAQPLRQDRLPKAEKIVSQRVPGEATYIQDTEWSPCSVTCGEGIRRKPFRCKIFLEFSKRVAVLNDSLCHAYKPLDEVERCVMEPCSYSHNYEESYLKDGNRQSLENIKVHAAVPGKTYSWREEGYTSCSASCLGGVEELIINCVRDDTGKIVSPFLCSPETKPEARIRTCNDIPCPPRWNYSEFTPCSKSCGFGIQTREVTCIHEVTRGGENTMIVPNSMCTTKPQPDRQYCNIIDCPVRWEVSEWSKCSKSCGGGFKERRVECKQIMAQEHKVERPASMCPSSKPPDKKPCNTKACAPEDQRPPIAGTNSTFIQHDPKKNKITLKIGGAATVFYGTQVKIKCPVKRFNRTKIRWTKDQQPLLKTKKIKMSKKGALRILDVTFREAGIYTCHAGLSHADLKLAVKAKPGGENQPNEEHERHREGADLNALRANSYAMANGNEDEKGGRRNRERNRGRNRQRQQHDTNLNENDGTDEEEPLRSHSQMTVSGSPVPSDASNAASSGTRTMPLPHFQHLLAGLQLLWPFQTFTNNKPHQFLVEHGYDPFDGSIGRPSEHEARADPPRPMNVYQLLKSRTSAGGDATGDEPMSHDGQAAEGYDFEWMTTPWSECSQTCGANGGGYKLRSAHCMLRMINASRTVDNSFCEDAGLPVPDTVDKCGNVECPRWVSTDWSPCQQSKCFSWHTALQKRDVFCQLEGERAGSEKPCDDQEKPVTKQECYNELCKGVWRVESWSDCNAACEGQGIKYRILQCVWYGTKKPAGNACRDQPRPAVMKVCKGPPCIANPAIPKGKIMPKPVEEPFDQFQQYYRTPSNRSAAESFRLFLWNPEEGVIFGRTPSSWCKYTDASEVNDIKIEAYMKIQRCSSNGEF</sequence>
<dbReference type="InterPro" id="IPR013783">
    <property type="entry name" value="Ig-like_fold"/>
</dbReference>
<keyword evidence="3" id="KW-0732">Signal</keyword>
<evidence type="ECO:0000256" key="1">
    <source>
        <dbReference type="ARBA" id="ARBA00004613"/>
    </source>
</evidence>
<dbReference type="InterPro" id="IPR045371">
    <property type="entry name" value="ADAMTS_CR_3"/>
</dbReference>
<evidence type="ECO:0000256" key="6">
    <source>
        <dbReference type="SAM" id="MobiDB-lite"/>
    </source>
</evidence>
<dbReference type="PROSITE" id="PS50835">
    <property type="entry name" value="IG_LIKE"/>
    <property type="match status" value="1"/>
</dbReference>
<keyword evidence="2" id="KW-0964">Secreted</keyword>
<evidence type="ECO:0000256" key="2">
    <source>
        <dbReference type="ARBA" id="ARBA00022525"/>
    </source>
</evidence>
<comment type="subcellular location">
    <subcellularLocation>
        <location evidence="1">Secreted</location>
    </subcellularLocation>
</comment>
<dbReference type="InterPro" id="IPR003599">
    <property type="entry name" value="Ig_sub"/>
</dbReference>
<evidence type="ECO:0000256" key="4">
    <source>
        <dbReference type="ARBA" id="ARBA00022737"/>
    </source>
</evidence>
<dbReference type="InterPro" id="IPR036383">
    <property type="entry name" value="TSP1_rpt_sf"/>
</dbReference>
<keyword evidence="4" id="KW-0677">Repeat</keyword>
<dbReference type="InterPro" id="IPR000402">
    <property type="entry name" value="Na/K_ATPase_sub_beta"/>
</dbReference>
<dbReference type="GO" id="GO:0005576">
    <property type="term" value="C:extracellular region"/>
    <property type="evidence" value="ECO:0007669"/>
    <property type="project" value="UniProtKB-SubCell"/>
</dbReference>
<dbReference type="PROSITE" id="PS50092">
    <property type="entry name" value="TSP1"/>
    <property type="match status" value="8"/>
</dbReference>
<dbReference type="GO" id="GO:0004222">
    <property type="term" value="F:metalloendopeptidase activity"/>
    <property type="evidence" value="ECO:0007669"/>
    <property type="project" value="TreeGrafter"/>
</dbReference>
<dbReference type="SMART" id="SM00408">
    <property type="entry name" value="IGc2"/>
    <property type="match status" value="1"/>
</dbReference>
<dbReference type="InterPro" id="IPR003598">
    <property type="entry name" value="Ig_sub2"/>
</dbReference>
<feature type="compositionally biased region" description="Polar residues" evidence="6">
    <location>
        <begin position="970"/>
        <end position="994"/>
    </location>
</feature>
<accession>A0A182JEU3</accession>
<reference evidence="7" key="1">
    <citation type="submission" date="2022-08" db="UniProtKB">
        <authorList>
            <consortium name="EnsemblMetazoa"/>
        </authorList>
    </citation>
    <scope>IDENTIFICATION</scope>
    <source>
        <strain evidence="7">EBRO</strain>
    </source>
</reference>
<organism evidence="7">
    <name type="scientific">Anopheles atroparvus</name>
    <name type="common">European mosquito</name>
    <dbReference type="NCBI Taxonomy" id="41427"/>
    <lineage>
        <taxon>Eukaryota</taxon>
        <taxon>Metazoa</taxon>
        <taxon>Ecdysozoa</taxon>
        <taxon>Arthropoda</taxon>
        <taxon>Hexapoda</taxon>
        <taxon>Insecta</taxon>
        <taxon>Pterygota</taxon>
        <taxon>Neoptera</taxon>
        <taxon>Endopterygota</taxon>
        <taxon>Diptera</taxon>
        <taxon>Nematocera</taxon>
        <taxon>Culicoidea</taxon>
        <taxon>Culicidae</taxon>
        <taxon>Anophelinae</taxon>
        <taxon>Anopheles</taxon>
    </lineage>
</organism>
<dbReference type="CDD" id="cd00096">
    <property type="entry name" value="Ig"/>
    <property type="match status" value="1"/>
</dbReference>
<dbReference type="EnsemblMetazoa" id="AATE016750-RA">
    <property type="protein sequence ID" value="AATE016750-PA.1"/>
    <property type="gene ID" value="AATE016750"/>
</dbReference>
<protein>
    <submittedName>
        <fullName evidence="7">Uncharacterized protein</fullName>
    </submittedName>
</protein>
<dbReference type="SMART" id="SM00209">
    <property type="entry name" value="TSP1"/>
    <property type="match status" value="10"/>
</dbReference>
<dbReference type="GO" id="GO:0005890">
    <property type="term" value="C:sodium:potassium-exchanging ATPase complex"/>
    <property type="evidence" value="ECO:0007669"/>
    <property type="project" value="InterPro"/>
</dbReference>
<feature type="region of interest" description="Disordered" evidence="6">
    <location>
        <begin position="30"/>
        <end position="54"/>
    </location>
</feature>
<dbReference type="InterPro" id="IPR013098">
    <property type="entry name" value="Ig_I-set"/>
</dbReference>
<dbReference type="InterPro" id="IPR036179">
    <property type="entry name" value="Ig-like_dom_sf"/>
</dbReference>
<dbReference type="InterPro" id="IPR000884">
    <property type="entry name" value="TSP1_rpt"/>
</dbReference>
<feature type="compositionally biased region" description="Low complexity" evidence="6">
    <location>
        <begin position="423"/>
        <end position="440"/>
    </location>
</feature>
<feature type="compositionally biased region" description="Polar residues" evidence="6">
    <location>
        <begin position="33"/>
        <end position="46"/>
    </location>
</feature>
<dbReference type="VEuPathDB" id="VectorBase:AATE016750"/>
<evidence type="ECO:0000256" key="5">
    <source>
        <dbReference type="ARBA" id="ARBA00023157"/>
    </source>
</evidence>
<dbReference type="GO" id="GO:0006508">
    <property type="term" value="P:proteolysis"/>
    <property type="evidence" value="ECO:0007669"/>
    <property type="project" value="TreeGrafter"/>
</dbReference>
<dbReference type="PANTHER" id="PTHR13723">
    <property type="entry name" value="ADAMTS A DISINTEGRIN AND METALLOPROTEASE WITH THROMBOSPONDIN MOTIFS PROTEASE"/>
    <property type="match status" value="1"/>
</dbReference>
<dbReference type="SUPFAM" id="SSF82895">
    <property type="entry name" value="TSP-1 type 1 repeat"/>
    <property type="match status" value="9"/>
</dbReference>
<feature type="compositionally biased region" description="Basic and acidic residues" evidence="6">
    <location>
        <begin position="930"/>
        <end position="943"/>
    </location>
</feature>
<dbReference type="GO" id="GO:0031012">
    <property type="term" value="C:extracellular matrix"/>
    <property type="evidence" value="ECO:0007669"/>
    <property type="project" value="TreeGrafter"/>
</dbReference>
<dbReference type="SMART" id="SM00409">
    <property type="entry name" value="IG"/>
    <property type="match status" value="1"/>
</dbReference>
<feature type="region of interest" description="Disordered" evidence="6">
    <location>
        <begin position="924"/>
        <end position="994"/>
    </location>
</feature>
<dbReference type="Pfam" id="PF19236">
    <property type="entry name" value="ADAMTS_CR_3"/>
    <property type="match status" value="1"/>
</dbReference>
<name>A0A182JEU3_ANOAO</name>
<dbReference type="Gene3D" id="1.20.5.170">
    <property type="match status" value="1"/>
</dbReference>
<feature type="region of interest" description="Disordered" evidence="6">
    <location>
        <begin position="423"/>
        <end position="457"/>
    </location>
</feature>
<dbReference type="PANTHER" id="PTHR13723:SF313">
    <property type="entry name" value="PEPTIDASE M12B DOMAIN-CONTAINING PROTEIN"/>
    <property type="match status" value="1"/>
</dbReference>
<dbReference type="PROSITE" id="PS00390">
    <property type="entry name" value="ATPASE_NA_K_BETA_1"/>
    <property type="match status" value="1"/>
</dbReference>
<dbReference type="InterPro" id="IPR050439">
    <property type="entry name" value="ADAMTS_ADAMTS-like"/>
</dbReference>
<dbReference type="SUPFAM" id="SSF48726">
    <property type="entry name" value="Immunoglobulin"/>
    <property type="match status" value="1"/>
</dbReference>
<proteinExistence type="predicted"/>
<dbReference type="FunFam" id="2.20.100.10:FF:000009">
    <property type="entry name" value="ADAMTS-like protein 3 isoform A"/>
    <property type="match status" value="1"/>
</dbReference>
<dbReference type="GO" id="GO:0030198">
    <property type="term" value="P:extracellular matrix organization"/>
    <property type="evidence" value="ECO:0007669"/>
    <property type="project" value="InterPro"/>
</dbReference>
<dbReference type="STRING" id="41427.A0A182JEU3"/>
<dbReference type="PRINTS" id="PR01857">
    <property type="entry name" value="ADAMTSFAMILY"/>
</dbReference>
<evidence type="ECO:0000313" key="7">
    <source>
        <dbReference type="EnsemblMetazoa" id="AATE016750-PA.1"/>
    </source>
</evidence>
<dbReference type="Gene3D" id="2.60.40.10">
    <property type="entry name" value="Immunoglobulins"/>
    <property type="match status" value="1"/>
</dbReference>
<dbReference type="GO" id="GO:0006814">
    <property type="term" value="P:sodium ion transport"/>
    <property type="evidence" value="ECO:0007669"/>
    <property type="project" value="InterPro"/>
</dbReference>
<dbReference type="Gene3D" id="2.20.100.10">
    <property type="entry name" value="Thrombospondin type-1 (TSP1) repeat"/>
    <property type="match status" value="9"/>
</dbReference>
<evidence type="ECO:0000256" key="3">
    <source>
        <dbReference type="ARBA" id="ARBA00022729"/>
    </source>
</evidence>